<reference evidence="1" key="1">
    <citation type="submission" date="2021-06" db="EMBL/GenBank/DDBJ databases">
        <authorList>
            <person name="Hodson N. C."/>
            <person name="Mongue J. A."/>
            <person name="Jaron S. K."/>
        </authorList>
    </citation>
    <scope>NUCLEOTIDE SEQUENCE</scope>
</reference>
<accession>A0A8J2JRK7</accession>
<keyword evidence="2" id="KW-1185">Reference proteome</keyword>
<comment type="caution">
    <text evidence="1">The sequence shown here is derived from an EMBL/GenBank/DDBJ whole genome shotgun (WGS) entry which is preliminary data.</text>
</comment>
<organism evidence="1 2">
    <name type="scientific">Allacma fusca</name>
    <dbReference type="NCBI Taxonomy" id="39272"/>
    <lineage>
        <taxon>Eukaryota</taxon>
        <taxon>Metazoa</taxon>
        <taxon>Ecdysozoa</taxon>
        <taxon>Arthropoda</taxon>
        <taxon>Hexapoda</taxon>
        <taxon>Collembola</taxon>
        <taxon>Symphypleona</taxon>
        <taxon>Sminthuridae</taxon>
        <taxon>Allacma</taxon>
    </lineage>
</organism>
<evidence type="ECO:0000313" key="2">
    <source>
        <dbReference type="Proteomes" id="UP000708208"/>
    </source>
</evidence>
<feature type="non-terminal residue" evidence="1">
    <location>
        <position position="36"/>
    </location>
</feature>
<feature type="non-terminal residue" evidence="1">
    <location>
        <position position="1"/>
    </location>
</feature>
<dbReference type="OrthoDB" id="10070917at2759"/>
<dbReference type="EMBL" id="CAJVCH010114580">
    <property type="protein sequence ID" value="CAG7724856.1"/>
    <property type="molecule type" value="Genomic_DNA"/>
</dbReference>
<evidence type="ECO:0000313" key="1">
    <source>
        <dbReference type="EMBL" id="CAG7724856.1"/>
    </source>
</evidence>
<proteinExistence type="predicted"/>
<dbReference type="Proteomes" id="UP000708208">
    <property type="component" value="Unassembled WGS sequence"/>
</dbReference>
<protein>
    <submittedName>
        <fullName evidence="1">Uncharacterized protein</fullName>
    </submittedName>
</protein>
<name>A0A8J2JRK7_9HEXA</name>
<dbReference type="AlphaFoldDB" id="A0A8J2JRK7"/>
<sequence length="36" mass="4368">EIDDMWEDWYGEAEFSSQKFPDPRGMIDTLRELGFR</sequence>
<gene>
    <name evidence="1" type="ORF">AFUS01_LOCUS13851</name>
</gene>